<keyword evidence="4" id="KW-1185">Reference proteome</keyword>
<evidence type="ECO:0000313" key="4">
    <source>
        <dbReference type="Proteomes" id="UP000631114"/>
    </source>
</evidence>
<feature type="coiled-coil region" evidence="1">
    <location>
        <begin position="176"/>
        <end position="210"/>
    </location>
</feature>
<dbReference type="PANTHER" id="PTHR47344:SF1">
    <property type="entry name" value="RING ZINC FINGER PROTEIN-RELATED"/>
    <property type="match status" value="1"/>
</dbReference>
<feature type="non-terminal residue" evidence="3">
    <location>
        <position position="1"/>
    </location>
</feature>
<keyword evidence="1" id="KW-0175">Coiled coil</keyword>
<dbReference type="EMBL" id="JADFTS010000003">
    <property type="protein sequence ID" value="KAF9618013.1"/>
    <property type="molecule type" value="Genomic_DNA"/>
</dbReference>
<dbReference type="OrthoDB" id="8062037at2759"/>
<dbReference type="PANTHER" id="PTHR47344">
    <property type="entry name" value="RING ZINC FINGER PROTEIN-RELATED"/>
    <property type="match status" value="1"/>
</dbReference>
<reference evidence="3 4" key="1">
    <citation type="submission" date="2020-10" db="EMBL/GenBank/DDBJ databases">
        <title>The Coptis chinensis genome and diversification of protoberbering-type alkaloids.</title>
        <authorList>
            <person name="Wang B."/>
            <person name="Shu S."/>
            <person name="Song C."/>
            <person name="Liu Y."/>
        </authorList>
    </citation>
    <scope>NUCLEOTIDE SEQUENCE [LARGE SCALE GENOMIC DNA]</scope>
    <source>
        <strain evidence="3">HL-2020</strain>
        <tissue evidence="3">Leaf</tissue>
    </source>
</reference>
<dbReference type="AlphaFoldDB" id="A0A835ILW1"/>
<dbReference type="Proteomes" id="UP000631114">
    <property type="component" value="Unassembled WGS sequence"/>
</dbReference>
<evidence type="ECO:0000313" key="3">
    <source>
        <dbReference type="EMBL" id="KAF9618013.1"/>
    </source>
</evidence>
<protein>
    <submittedName>
        <fullName evidence="3">Uncharacterized protein</fullName>
    </submittedName>
</protein>
<evidence type="ECO:0000256" key="1">
    <source>
        <dbReference type="SAM" id="Coils"/>
    </source>
</evidence>
<name>A0A835ILW1_9MAGN</name>
<proteinExistence type="predicted"/>
<feature type="compositionally biased region" description="Low complexity" evidence="2">
    <location>
        <begin position="362"/>
        <end position="372"/>
    </location>
</feature>
<evidence type="ECO:0000256" key="2">
    <source>
        <dbReference type="SAM" id="MobiDB-lite"/>
    </source>
</evidence>
<sequence>LQQWLEYCSNAKKCTCPVCKQKCSKANVARLYFQSIGDANDSTQKPSEGLLGGGDDKDPVFMLREVNKFKGKLSALNTAFEDQEQNLKQVNEEELVKTMSECSRLQEMNMALAKELSVLKLVADVNLEEADIMKLASLGHGPYSKDAVYALTKSLLLCQKHYRELTSQCKMEGKEKSLALEKLKKAKEKRKKLETRVKELELAVEGRDNEALRSLKASSRTSGKVGNLNGIKSNAPCISRDDASVVQTEHSVEPVMKSNQSGGLTNHPTVFRNNGNINFHKDLDLSSCKKNKDVIGVDIEEDSDFLMDDSSSEPRQPAGKHASTILKAQTRNCFEDIVAKKSSVPETRVPLANMETLRNGRSNSSGLSAPSSATKNKNNIRNTVIDDMDDDVVQIDNPSSVGEESSVEEITEIPAIHIRKEVSSPVPTPQPGDQCFVGGLLGPDGANWHLGKWCKRTQRNASISSSMQGSGTGTGDLIAVGADGRGGRIKILRSLDQRDVKDSSFAPKRCQNGSKQSQGCKLIDHFFAKADRF</sequence>
<comment type="caution">
    <text evidence="3">The sequence shown here is derived from an EMBL/GenBank/DDBJ whole genome shotgun (WGS) entry which is preliminary data.</text>
</comment>
<organism evidence="3 4">
    <name type="scientific">Coptis chinensis</name>
    <dbReference type="NCBI Taxonomy" id="261450"/>
    <lineage>
        <taxon>Eukaryota</taxon>
        <taxon>Viridiplantae</taxon>
        <taxon>Streptophyta</taxon>
        <taxon>Embryophyta</taxon>
        <taxon>Tracheophyta</taxon>
        <taxon>Spermatophyta</taxon>
        <taxon>Magnoliopsida</taxon>
        <taxon>Ranunculales</taxon>
        <taxon>Ranunculaceae</taxon>
        <taxon>Coptidoideae</taxon>
        <taxon>Coptis</taxon>
    </lineage>
</organism>
<gene>
    <name evidence="3" type="ORF">IFM89_039410</name>
</gene>
<accession>A0A835ILW1</accession>
<feature type="region of interest" description="Disordered" evidence="2">
    <location>
        <begin position="357"/>
        <end position="378"/>
    </location>
</feature>